<dbReference type="EMBL" id="BMSZ01000012">
    <property type="protein sequence ID" value="GGS63966.1"/>
    <property type="molecule type" value="Genomic_DNA"/>
</dbReference>
<reference evidence="3" key="1">
    <citation type="journal article" date="2019" name="Int. J. Syst. Evol. Microbiol.">
        <title>The Global Catalogue of Microorganisms (GCM) 10K type strain sequencing project: providing services to taxonomists for standard genome sequencing and annotation.</title>
        <authorList>
            <consortium name="The Broad Institute Genomics Platform"/>
            <consortium name="The Broad Institute Genome Sequencing Center for Infectious Disease"/>
            <person name="Wu L."/>
            <person name="Ma J."/>
        </authorList>
    </citation>
    <scope>NUCLEOTIDE SEQUENCE [LARGE SCALE GENOMIC DNA]</scope>
    <source>
        <strain evidence="3">JCM 4350</strain>
    </source>
</reference>
<dbReference type="Proteomes" id="UP000659767">
    <property type="component" value="Unassembled WGS sequence"/>
</dbReference>
<feature type="transmembrane region" description="Helical" evidence="1">
    <location>
        <begin position="36"/>
        <end position="53"/>
    </location>
</feature>
<evidence type="ECO:0000313" key="2">
    <source>
        <dbReference type="EMBL" id="GGS63966.1"/>
    </source>
</evidence>
<keyword evidence="1" id="KW-0812">Transmembrane</keyword>
<accession>A0ABQ2TF86</accession>
<gene>
    <name evidence="2" type="ORF">GCM10010253_43680</name>
</gene>
<comment type="caution">
    <text evidence="2">The sequence shown here is derived from an EMBL/GenBank/DDBJ whole genome shotgun (WGS) entry which is preliminary data.</text>
</comment>
<proteinExistence type="predicted"/>
<keyword evidence="1" id="KW-1133">Transmembrane helix</keyword>
<organism evidence="2 3">
    <name type="scientific">Streptomyces badius</name>
    <dbReference type="NCBI Taxonomy" id="1941"/>
    <lineage>
        <taxon>Bacteria</taxon>
        <taxon>Bacillati</taxon>
        <taxon>Actinomycetota</taxon>
        <taxon>Actinomycetes</taxon>
        <taxon>Kitasatosporales</taxon>
        <taxon>Streptomycetaceae</taxon>
        <taxon>Streptomyces</taxon>
    </lineage>
</organism>
<evidence type="ECO:0000256" key="1">
    <source>
        <dbReference type="SAM" id="Phobius"/>
    </source>
</evidence>
<feature type="transmembrane region" description="Helical" evidence="1">
    <location>
        <begin position="60"/>
        <end position="78"/>
    </location>
</feature>
<evidence type="ECO:0008006" key="4">
    <source>
        <dbReference type="Google" id="ProtNLM"/>
    </source>
</evidence>
<keyword evidence="3" id="KW-1185">Reference proteome</keyword>
<keyword evidence="1" id="KW-0472">Membrane</keyword>
<protein>
    <recommendedName>
        <fullName evidence="4">Holin</fullName>
    </recommendedName>
</protein>
<name>A0ABQ2TF86_STRBA</name>
<evidence type="ECO:0000313" key="3">
    <source>
        <dbReference type="Proteomes" id="UP000659767"/>
    </source>
</evidence>
<sequence length="127" mass="12852">MRIFGREPVYILGFLAAALQALTAFGLDVTETQQALVNAFAAAVVGVITAVVLKTGALAAALLGFAQSGMALAVGFGLDWSTDMQGKVMAAVAALLALWLREKVTAPVSTTGLEQSSPVKASATVGG</sequence>
<dbReference type="RefSeq" id="WP_199888908.1">
    <property type="nucleotide sequence ID" value="NZ_BMSZ01000012.1"/>
</dbReference>